<dbReference type="EMBL" id="CP003378">
    <property type="protein sequence ID" value="AFZ70467.1"/>
    <property type="molecule type" value="Genomic_DNA"/>
</dbReference>
<dbReference type="AlphaFoldDB" id="L0ABF5"/>
<dbReference type="SUPFAM" id="SSF53383">
    <property type="entry name" value="PLP-dependent transferases"/>
    <property type="match status" value="1"/>
</dbReference>
<dbReference type="InterPro" id="IPR023010">
    <property type="entry name" value="GcvPA"/>
</dbReference>
<dbReference type="PANTHER" id="PTHR42806:SF1">
    <property type="entry name" value="GLYCINE DEHYDROGENASE (DECARBOXYLATING)"/>
    <property type="match status" value="1"/>
</dbReference>
<dbReference type="PANTHER" id="PTHR42806">
    <property type="entry name" value="GLYCINE CLEAVAGE SYSTEM P-PROTEIN"/>
    <property type="match status" value="1"/>
</dbReference>
<dbReference type="FunCoup" id="L0ABF5">
    <property type="interactions" value="78"/>
</dbReference>
<name>L0ABF5_CALLD</name>
<dbReference type="GeneID" id="14211982"/>
<dbReference type="InterPro" id="IPR015422">
    <property type="entry name" value="PyrdxlP-dep_Trfase_small"/>
</dbReference>
<comment type="function">
    <text evidence="2">The glycine cleavage system catalyzes the degradation of glycine. The P protein binds the alpha-amino group of glycine through its pyridoxal phosphate cofactor; CO(2) is released and the remaining methylamine moiety is then transferred to the lipoamide cofactor of the H protein.</text>
</comment>
<evidence type="ECO:0000313" key="4">
    <source>
        <dbReference type="EMBL" id="AFZ70467.1"/>
    </source>
</evidence>
<dbReference type="InterPro" id="IPR015421">
    <property type="entry name" value="PyrdxlP-dep_Trfase_major"/>
</dbReference>
<dbReference type="OrthoDB" id="17655at2157"/>
<accession>L0ABF5</accession>
<dbReference type="Gene3D" id="3.40.640.10">
    <property type="entry name" value="Type I PLP-dependent aspartate aminotransferase-like (Major domain)"/>
    <property type="match status" value="1"/>
</dbReference>
<dbReference type="InterPro" id="IPR015424">
    <property type="entry name" value="PyrdxlP-dep_Trfase"/>
</dbReference>
<dbReference type="STRING" id="1056495.Calag_0722"/>
<reference evidence="5" key="1">
    <citation type="submission" date="2012-03" db="EMBL/GenBank/DDBJ databases">
        <title>Complete genome of Caldisphaera lagunensis DSM 15908.</title>
        <authorList>
            <person name="Lucas S."/>
            <person name="Copeland A."/>
            <person name="Lapidus A."/>
            <person name="Glavina del Rio T."/>
            <person name="Dalin E."/>
            <person name="Tice H."/>
            <person name="Bruce D."/>
            <person name="Goodwin L."/>
            <person name="Pitluck S."/>
            <person name="Peters L."/>
            <person name="Mikhailova N."/>
            <person name="Teshima H."/>
            <person name="Kyrpides N."/>
            <person name="Mavromatis K."/>
            <person name="Ivanova N."/>
            <person name="Brettin T."/>
            <person name="Detter J.C."/>
            <person name="Han C."/>
            <person name="Larimer F."/>
            <person name="Land M."/>
            <person name="Hauser L."/>
            <person name="Markowitz V."/>
            <person name="Cheng J.-F."/>
            <person name="Hugenholtz P."/>
            <person name="Woyke T."/>
            <person name="Wu D."/>
            <person name="Spring S."/>
            <person name="Schroeder M."/>
            <person name="Brambilla E."/>
            <person name="Klenk H.-P."/>
            <person name="Eisen J.A."/>
        </authorList>
    </citation>
    <scope>NUCLEOTIDE SEQUENCE [LARGE SCALE GENOMIC DNA]</scope>
    <source>
        <strain evidence="5">DSM 15908 / JCM 11604 / IC-154</strain>
    </source>
</reference>
<keyword evidence="5" id="KW-1185">Reference proteome</keyword>
<evidence type="ECO:0000313" key="5">
    <source>
        <dbReference type="Proteomes" id="UP000010469"/>
    </source>
</evidence>
<evidence type="ECO:0000259" key="3">
    <source>
        <dbReference type="Pfam" id="PF02347"/>
    </source>
</evidence>
<dbReference type="GO" id="GO:0004375">
    <property type="term" value="F:glycine dehydrogenase (decarboxylating) activity"/>
    <property type="evidence" value="ECO:0007669"/>
    <property type="project" value="UniProtKB-EC"/>
</dbReference>
<sequence>MEHEWIPNSNEQIKKAMLDYIGVKDVLELYHDIPKQVLINEEKWDSLEIGKKRPLDQIEVEKIMDDVLNNNKIFDKSKLFIGGGAWPHYIPAAVQYLAERGEILTAYTPYQPEISQGLLQMLFEYQSLISDILEMEVVNASMYDMASALGEAFLMSKRINDKSKILIPETINPFHLSVAKSYTTPHEISLITYKVDPNTGYSDIEDIKNKLDDVSAIYLEYPYQYTGIVDINAKAISEIAHEKNALFIMGVNPLSLMLYKTPGELNADIAVGEGQPLGLGLNFGGPYLGIFATKWNAEYVKQMPGRLIGMTTSIDGSSKAFAMIMQTREQHIRRSKATSNITTNSSLSAITAAIYISLLGKKGLKDVAESIWYRSHYAAKKINSLGFKSPLFEGEFFGDFIVDFNTDFEKIRSKLIDYGILLGIPLNQYVTWAKSSWGLLSFTEVHSKSDIDFLLDKLESLGGL</sequence>
<dbReference type="NCBIfam" id="NF001696">
    <property type="entry name" value="PRK00451.1"/>
    <property type="match status" value="1"/>
</dbReference>
<evidence type="ECO:0000256" key="1">
    <source>
        <dbReference type="ARBA" id="ARBA00023002"/>
    </source>
</evidence>
<gene>
    <name evidence="2" type="primary">gcvPA</name>
    <name evidence="4" type="ordered locus">Calag_0722</name>
</gene>
<dbReference type="eggNOG" id="arCOG00077">
    <property type="taxonomic scope" value="Archaea"/>
</dbReference>
<evidence type="ECO:0000256" key="2">
    <source>
        <dbReference type="HAMAP-Rule" id="MF_00712"/>
    </source>
</evidence>
<dbReference type="GO" id="GO:0009116">
    <property type="term" value="P:nucleoside metabolic process"/>
    <property type="evidence" value="ECO:0007669"/>
    <property type="project" value="InterPro"/>
</dbReference>
<dbReference type="Proteomes" id="UP000010469">
    <property type="component" value="Chromosome"/>
</dbReference>
<keyword evidence="1 2" id="KW-0560">Oxidoreductase</keyword>
<organism evidence="4 5">
    <name type="scientific">Caldisphaera lagunensis (strain DSM 15908 / JCM 11604 / ANMR 0165 / IC-154)</name>
    <dbReference type="NCBI Taxonomy" id="1056495"/>
    <lineage>
        <taxon>Archaea</taxon>
        <taxon>Thermoproteota</taxon>
        <taxon>Thermoprotei</taxon>
        <taxon>Acidilobales</taxon>
        <taxon>Caldisphaeraceae</taxon>
        <taxon>Caldisphaera</taxon>
    </lineage>
</organism>
<dbReference type="InParanoid" id="L0ABF5"/>
<feature type="domain" description="Glycine cleavage system P-protein N-terminal" evidence="3">
    <location>
        <begin position="5"/>
        <end position="456"/>
    </location>
</feature>
<comment type="catalytic activity">
    <reaction evidence="2">
        <text>N(6)-[(R)-lipoyl]-L-lysyl-[glycine-cleavage complex H protein] + glycine + H(+) = N(6)-[(R)-S(8)-aminomethyldihydrolipoyl]-L-lysyl-[glycine-cleavage complex H protein] + CO2</text>
        <dbReference type="Rhea" id="RHEA:24304"/>
        <dbReference type="Rhea" id="RHEA-COMP:10494"/>
        <dbReference type="Rhea" id="RHEA-COMP:10495"/>
        <dbReference type="ChEBI" id="CHEBI:15378"/>
        <dbReference type="ChEBI" id="CHEBI:16526"/>
        <dbReference type="ChEBI" id="CHEBI:57305"/>
        <dbReference type="ChEBI" id="CHEBI:83099"/>
        <dbReference type="ChEBI" id="CHEBI:83143"/>
        <dbReference type="EC" id="1.4.4.2"/>
    </reaction>
</comment>
<comment type="subunit">
    <text evidence="2">The glycine cleavage system is composed of four proteins: P, T, L and H. In this organism, the P 'protein' is a heterodimer of two subunits.</text>
</comment>
<dbReference type="HAMAP" id="MF_00712">
    <property type="entry name" value="GcvPA"/>
    <property type="match status" value="1"/>
</dbReference>
<dbReference type="Pfam" id="PF02347">
    <property type="entry name" value="GDC-P"/>
    <property type="match status" value="1"/>
</dbReference>
<dbReference type="Gene3D" id="3.90.1150.10">
    <property type="entry name" value="Aspartate Aminotransferase, domain 1"/>
    <property type="match status" value="1"/>
</dbReference>
<dbReference type="InterPro" id="IPR049315">
    <property type="entry name" value="GDC-P_N"/>
</dbReference>
<dbReference type="GO" id="GO:0019464">
    <property type="term" value="P:glycine decarboxylation via glycine cleavage system"/>
    <property type="evidence" value="ECO:0007669"/>
    <property type="project" value="UniProtKB-UniRule"/>
</dbReference>
<comment type="similarity">
    <text evidence="2">Belongs to the GcvP family. N-terminal subunit subfamily.</text>
</comment>
<dbReference type="EC" id="1.4.4.2" evidence="2"/>
<dbReference type="HOGENOM" id="CLU_004620_0_2_2"/>
<dbReference type="RefSeq" id="WP_015232365.1">
    <property type="nucleotide sequence ID" value="NC_019791.1"/>
</dbReference>
<proteinExistence type="inferred from homology"/>
<dbReference type="KEGG" id="clg:Calag_0722"/>
<protein>
    <recommendedName>
        <fullName evidence="2">Probable glycine dehydrogenase (decarboxylating) subunit 1</fullName>
        <ecNumber evidence="2">1.4.4.2</ecNumber>
    </recommendedName>
    <alternativeName>
        <fullName evidence="2">Glycine cleavage system P-protein subunit 1</fullName>
    </alternativeName>
    <alternativeName>
        <fullName evidence="2">Glycine decarboxylase subunit 1</fullName>
    </alternativeName>
    <alternativeName>
        <fullName evidence="2">Glycine dehydrogenase (aminomethyl-transferring) subunit 1</fullName>
    </alternativeName>
</protein>